<protein>
    <submittedName>
        <fullName evidence="1">Uncharacterized protein</fullName>
    </submittedName>
</protein>
<dbReference type="Proteomes" id="UP000593572">
    <property type="component" value="Unassembled WGS sequence"/>
</dbReference>
<sequence length="146" mass="17236">MEMHESDRVLRQYRFQKMISSKSQAIEDLHYIDLWGRMDEHWPTLHVEYINIWNNKKQRGVGNYIREDHDRRQGILGLEQLLRQMTMDSMTIYRPPVFGVPTESSTIMSLVHGAQYSYSPTPMVLETPLGSLFHQGGNLRNHMFLK</sequence>
<gene>
    <name evidence="1" type="ORF">Golob_002512</name>
</gene>
<reference evidence="1 2" key="1">
    <citation type="journal article" date="2019" name="Genome Biol. Evol.">
        <title>Insights into the evolution of the New World diploid cottons (Gossypium, subgenus Houzingenia) based on genome sequencing.</title>
        <authorList>
            <person name="Grover C.E."/>
            <person name="Arick M.A. 2nd"/>
            <person name="Thrash A."/>
            <person name="Conover J.L."/>
            <person name="Sanders W.S."/>
            <person name="Peterson D.G."/>
            <person name="Frelichowski J.E."/>
            <person name="Scheffler J.A."/>
            <person name="Scheffler B.E."/>
            <person name="Wendel J.F."/>
        </authorList>
    </citation>
    <scope>NUCLEOTIDE SEQUENCE [LARGE SCALE GENOMIC DNA]</scope>
    <source>
        <strain evidence="1">157</strain>
        <tissue evidence="1">Leaf</tissue>
    </source>
</reference>
<proteinExistence type="predicted"/>
<evidence type="ECO:0000313" key="1">
    <source>
        <dbReference type="EMBL" id="MBA0572152.1"/>
    </source>
</evidence>
<keyword evidence="2" id="KW-1185">Reference proteome</keyword>
<accession>A0A7J8N5P3</accession>
<name>A0A7J8N5P3_9ROSI</name>
<organism evidence="1 2">
    <name type="scientific">Gossypium lobatum</name>
    <dbReference type="NCBI Taxonomy" id="34289"/>
    <lineage>
        <taxon>Eukaryota</taxon>
        <taxon>Viridiplantae</taxon>
        <taxon>Streptophyta</taxon>
        <taxon>Embryophyta</taxon>
        <taxon>Tracheophyta</taxon>
        <taxon>Spermatophyta</taxon>
        <taxon>Magnoliopsida</taxon>
        <taxon>eudicotyledons</taxon>
        <taxon>Gunneridae</taxon>
        <taxon>Pentapetalae</taxon>
        <taxon>rosids</taxon>
        <taxon>malvids</taxon>
        <taxon>Malvales</taxon>
        <taxon>Malvaceae</taxon>
        <taxon>Malvoideae</taxon>
        <taxon>Gossypium</taxon>
    </lineage>
</organism>
<dbReference type="EMBL" id="JABEZX010000012">
    <property type="protein sequence ID" value="MBA0572152.1"/>
    <property type="molecule type" value="Genomic_DNA"/>
</dbReference>
<dbReference type="AlphaFoldDB" id="A0A7J8N5P3"/>
<comment type="caution">
    <text evidence="1">The sequence shown here is derived from an EMBL/GenBank/DDBJ whole genome shotgun (WGS) entry which is preliminary data.</text>
</comment>
<evidence type="ECO:0000313" key="2">
    <source>
        <dbReference type="Proteomes" id="UP000593572"/>
    </source>
</evidence>